<comment type="caution">
    <text evidence="2">The sequence shown here is derived from an EMBL/GenBank/DDBJ whole genome shotgun (WGS) entry which is preliminary data.</text>
</comment>
<evidence type="ECO:0000313" key="2">
    <source>
        <dbReference type="EMBL" id="KAK5608379.1"/>
    </source>
</evidence>
<proteinExistence type="predicted"/>
<accession>A0AAV9RH79</accession>
<keyword evidence="3" id="KW-1185">Reference proteome</keyword>
<evidence type="ECO:0000256" key="1">
    <source>
        <dbReference type="SAM" id="MobiDB-lite"/>
    </source>
</evidence>
<feature type="region of interest" description="Disordered" evidence="1">
    <location>
        <begin position="33"/>
        <end position="57"/>
    </location>
</feature>
<gene>
    <name evidence="2" type="ORF">CRENBAI_026763</name>
</gene>
<dbReference type="Proteomes" id="UP001311232">
    <property type="component" value="Unassembled WGS sequence"/>
</dbReference>
<organism evidence="2 3">
    <name type="scientific">Crenichthys baileyi</name>
    <name type="common">White River springfish</name>
    <dbReference type="NCBI Taxonomy" id="28760"/>
    <lineage>
        <taxon>Eukaryota</taxon>
        <taxon>Metazoa</taxon>
        <taxon>Chordata</taxon>
        <taxon>Craniata</taxon>
        <taxon>Vertebrata</taxon>
        <taxon>Euteleostomi</taxon>
        <taxon>Actinopterygii</taxon>
        <taxon>Neopterygii</taxon>
        <taxon>Teleostei</taxon>
        <taxon>Neoteleostei</taxon>
        <taxon>Acanthomorphata</taxon>
        <taxon>Ovalentaria</taxon>
        <taxon>Atherinomorphae</taxon>
        <taxon>Cyprinodontiformes</taxon>
        <taxon>Goodeidae</taxon>
        <taxon>Crenichthys</taxon>
    </lineage>
</organism>
<reference evidence="2 3" key="1">
    <citation type="submission" date="2021-06" db="EMBL/GenBank/DDBJ databases">
        <authorList>
            <person name="Palmer J.M."/>
        </authorList>
    </citation>
    <scope>NUCLEOTIDE SEQUENCE [LARGE SCALE GENOMIC DNA]</scope>
    <source>
        <strain evidence="2 3">MEX-2019</strain>
        <tissue evidence="2">Muscle</tissue>
    </source>
</reference>
<dbReference type="EMBL" id="JAHHUM010001819">
    <property type="protein sequence ID" value="KAK5608379.1"/>
    <property type="molecule type" value="Genomic_DNA"/>
</dbReference>
<protein>
    <submittedName>
        <fullName evidence="2">Uncharacterized protein</fullName>
    </submittedName>
</protein>
<evidence type="ECO:0000313" key="3">
    <source>
        <dbReference type="Proteomes" id="UP001311232"/>
    </source>
</evidence>
<dbReference type="AlphaFoldDB" id="A0AAV9RH79"/>
<name>A0AAV9RH79_9TELE</name>
<sequence length="96" mass="10420">MGCILGTDDPTFPRFSIREEAAGCRMRPPSLLRSAIKGGNPANKKSPDYKAAATHPSTHRIDSITGILTALQHTLYSQHEKLRAAARPASKPPQSR</sequence>